<dbReference type="Proteomes" id="UP000886611">
    <property type="component" value="Unassembled WGS sequence"/>
</dbReference>
<reference evidence="2 3" key="1">
    <citation type="journal article" date="2021" name="Cell">
        <title>Tracing the genetic footprints of vertebrate landing in non-teleost ray-finned fishes.</title>
        <authorList>
            <person name="Bi X."/>
            <person name="Wang K."/>
            <person name="Yang L."/>
            <person name="Pan H."/>
            <person name="Jiang H."/>
            <person name="Wei Q."/>
            <person name="Fang M."/>
            <person name="Yu H."/>
            <person name="Zhu C."/>
            <person name="Cai Y."/>
            <person name="He Y."/>
            <person name="Gan X."/>
            <person name="Zeng H."/>
            <person name="Yu D."/>
            <person name="Zhu Y."/>
            <person name="Jiang H."/>
            <person name="Qiu Q."/>
            <person name="Yang H."/>
            <person name="Zhang Y.E."/>
            <person name="Wang W."/>
            <person name="Zhu M."/>
            <person name="He S."/>
            <person name="Zhang G."/>
        </authorList>
    </citation>
    <scope>NUCLEOTIDE SEQUENCE [LARGE SCALE GENOMIC DNA]</scope>
    <source>
        <strain evidence="2">Bchr_013</strain>
    </source>
</reference>
<feature type="non-terminal residue" evidence="2">
    <location>
        <position position="1"/>
    </location>
</feature>
<dbReference type="FunFam" id="2.60.40.10:FF:001230">
    <property type="entry name" value="Immunoglobulin kappa variable 8-16"/>
    <property type="match status" value="1"/>
</dbReference>
<feature type="non-terminal residue" evidence="2">
    <location>
        <position position="115"/>
    </location>
</feature>
<dbReference type="Pfam" id="PF07686">
    <property type="entry name" value="V-set"/>
    <property type="match status" value="1"/>
</dbReference>
<dbReference type="EMBL" id="JAATIS010001721">
    <property type="protein sequence ID" value="KAG2465891.1"/>
    <property type="molecule type" value="Genomic_DNA"/>
</dbReference>
<dbReference type="InterPro" id="IPR036179">
    <property type="entry name" value="Ig-like_dom_sf"/>
</dbReference>
<evidence type="ECO:0000313" key="2">
    <source>
        <dbReference type="EMBL" id="KAG2465891.1"/>
    </source>
</evidence>
<dbReference type="PROSITE" id="PS50835">
    <property type="entry name" value="IG_LIKE"/>
    <property type="match status" value="1"/>
</dbReference>
<evidence type="ECO:0000259" key="1">
    <source>
        <dbReference type="PROSITE" id="PS50835"/>
    </source>
</evidence>
<protein>
    <submittedName>
        <fullName evidence="2">KVD15 protein</fullName>
    </submittedName>
</protein>
<sequence>NTGEILHILSFSSDSVGEITVTQEPRAKSFTPGESVTITCTTSSYVGNNLNWYMIKDKQAPKLLIYDASIRFSHVTSRFSGTGSDPVYTFTISDLRDDDAGYYYCNQDFQYPFTQ</sequence>
<proteinExistence type="predicted"/>
<dbReference type="InterPro" id="IPR050150">
    <property type="entry name" value="IgV_Light_Chain"/>
</dbReference>
<keyword evidence="3" id="KW-1185">Reference proteome</keyword>
<evidence type="ECO:0000313" key="3">
    <source>
        <dbReference type="Proteomes" id="UP000886611"/>
    </source>
</evidence>
<dbReference type="SMART" id="SM00406">
    <property type="entry name" value="IGv"/>
    <property type="match status" value="1"/>
</dbReference>
<dbReference type="SUPFAM" id="SSF48726">
    <property type="entry name" value="Immunoglobulin"/>
    <property type="match status" value="1"/>
</dbReference>
<dbReference type="PANTHER" id="PTHR23267">
    <property type="entry name" value="IMMUNOGLOBULIN LIGHT CHAIN"/>
    <property type="match status" value="1"/>
</dbReference>
<accession>A0A8X7XCY9</accession>
<name>A0A8X7XCY9_POLSE</name>
<gene>
    <name evidence="2" type="primary">Igkv3d15</name>
    <name evidence="2" type="ORF">GTO96_0017043</name>
</gene>
<dbReference type="AlphaFoldDB" id="A0A8X7XCY9"/>
<dbReference type="InterPro" id="IPR007110">
    <property type="entry name" value="Ig-like_dom"/>
</dbReference>
<feature type="domain" description="Ig-like" evidence="1">
    <location>
        <begin position="19"/>
        <end position="105"/>
    </location>
</feature>
<comment type="caution">
    <text evidence="2">The sequence shown here is derived from an EMBL/GenBank/DDBJ whole genome shotgun (WGS) entry which is preliminary data.</text>
</comment>
<dbReference type="Gene3D" id="2.60.40.10">
    <property type="entry name" value="Immunoglobulins"/>
    <property type="match status" value="1"/>
</dbReference>
<organism evidence="2 3">
    <name type="scientific">Polypterus senegalus</name>
    <name type="common">Senegal bichir</name>
    <dbReference type="NCBI Taxonomy" id="55291"/>
    <lineage>
        <taxon>Eukaryota</taxon>
        <taxon>Metazoa</taxon>
        <taxon>Chordata</taxon>
        <taxon>Craniata</taxon>
        <taxon>Vertebrata</taxon>
        <taxon>Euteleostomi</taxon>
        <taxon>Actinopterygii</taxon>
        <taxon>Polypteriformes</taxon>
        <taxon>Polypteridae</taxon>
        <taxon>Polypterus</taxon>
    </lineage>
</organism>
<dbReference type="InterPro" id="IPR013106">
    <property type="entry name" value="Ig_V-set"/>
</dbReference>
<dbReference type="InterPro" id="IPR013783">
    <property type="entry name" value="Ig-like_fold"/>
</dbReference>